<evidence type="ECO:0000256" key="8">
    <source>
        <dbReference type="ARBA" id="ARBA00022692"/>
    </source>
</evidence>
<feature type="transmembrane region" description="Helical" evidence="19">
    <location>
        <begin position="539"/>
        <end position="560"/>
    </location>
</feature>
<keyword evidence="14" id="KW-0968">Cytoplasmic vesicle</keyword>
<dbReference type="GO" id="GO:0005776">
    <property type="term" value="C:autophagosome"/>
    <property type="evidence" value="ECO:0007669"/>
    <property type="project" value="TreeGrafter"/>
</dbReference>
<dbReference type="EMBL" id="VNKQ01000013">
    <property type="protein sequence ID" value="KAG0647356.1"/>
    <property type="molecule type" value="Genomic_DNA"/>
</dbReference>
<keyword evidence="11" id="KW-0333">Golgi apparatus</keyword>
<keyword evidence="10 19" id="KW-0072">Autophagy</keyword>
<evidence type="ECO:0000256" key="9">
    <source>
        <dbReference type="ARBA" id="ARBA00022989"/>
    </source>
</evidence>
<dbReference type="GO" id="GO:0034045">
    <property type="term" value="C:phagophore assembly site membrane"/>
    <property type="evidence" value="ECO:0007669"/>
    <property type="project" value="UniProtKB-SubCell"/>
</dbReference>
<dbReference type="InterPro" id="IPR007241">
    <property type="entry name" value="Autophagy-rel_prot_9"/>
</dbReference>
<keyword evidence="22" id="KW-1185">Reference proteome</keyword>
<evidence type="ECO:0000256" key="16">
    <source>
        <dbReference type="ARBA" id="ARBA00024615"/>
    </source>
</evidence>
<feature type="region of interest" description="Disordered" evidence="20">
    <location>
        <begin position="790"/>
        <end position="901"/>
    </location>
</feature>
<evidence type="ECO:0000313" key="21">
    <source>
        <dbReference type="EMBL" id="KAG0647356.1"/>
    </source>
</evidence>
<protein>
    <recommendedName>
        <fullName evidence="6 19">Autophagy-related protein 9</fullName>
    </recommendedName>
</protein>
<comment type="catalytic activity">
    <reaction evidence="15">
        <text>a 1,2-diacyl-sn-glycero-3-phospho-L-serine(in) = a 1,2-diacyl-sn-glycero-3-phospho-L-serine(out)</text>
        <dbReference type="Rhea" id="RHEA:38663"/>
        <dbReference type="ChEBI" id="CHEBI:57262"/>
    </reaction>
</comment>
<dbReference type="GO" id="GO:0000139">
    <property type="term" value="C:Golgi membrane"/>
    <property type="evidence" value="ECO:0007669"/>
    <property type="project" value="UniProtKB-SubCell"/>
</dbReference>
<dbReference type="GO" id="GO:0006869">
    <property type="term" value="P:lipid transport"/>
    <property type="evidence" value="ECO:0007669"/>
    <property type="project" value="UniProtKB-KW"/>
</dbReference>
<feature type="region of interest" description="Disordered" evidence="20">
    <location>
        <begin position="133"/>
        <end position="194"/>
    </location>
</feature>
<feature type="transmembrane region" description="Helical" evidence="19">
    <location>
        <begin position="642"/>
        <end position="663"/>
    </location>
</feature>
<dbReference type="Proteomes" id="UP000785200">
    <property type="component" value="Unassembled WGS sequence"/>
</dbReference>
<evidence type="ECO:0000256" key="6">
    <source>
        <dbReference type="ARBA" id="ARBA00018074"/>
    </source>
</evidence>
<dbReference type="GO" id="GO:0005789">
    <property type="term" value="C:endoplasmic reticulum membrane"/>
    <property type="evidence" value="ECO:0007669"/>
    <property type="project" value="UniProtKB-SubCell"/>
</dbReference>
<comment type="similarity">
    <text evidence="5 19">Belongs to the ATG9 family.</text>
</comment>
<dbReference type="Pfam" id="PF04109">
    <property type="entry name" value="ATG9"/>
    <property type="match status" value="1"/>
</dbReference>
<keyword evidence="9 19" id="KW-1133">Transmembrane helix</keyword>
<dbReference type="PANTHER" id="PTHR13038">
    <property type="entry name" value="APG9 AUTOPHAGY 9"/>
    <property type="match status" value="1"/>
</dbReference>
<feature type="transmembrane region" description="Helical" evidence="19">
    <location>
        <begin position="288"/>
        <end position="310"/>
    </location>
</feature>
<evidence type="ECO:0000256" key="14">
    <source>
        <dbReference type="ARBA" id="ARBA00023329"/>
    </source>
</evidence>
<name>A0A9P7AVI6_9HELO</name>
<dbReference type="GO" id="GO:0030659">
    <property type="term" value="C:cytoplasmic vesicle membrane"/>
    <property type="evidence" value="ECO:0007669"/>
    <property type="project" value="UniProtKB-SubCell"/>
</dbReference>
<evidence type="ECO:0000256" key="17">
    <source>
        <dbReference type="ARBA" id="ARBA00024621"/>
    </source>
</evidence>
<evidence type="ECO:0000256" key="12">
    <source>
        <dbReference type="ARBA" id="ARBA00023055"/>
    </source>
</evidence>
<dbReference type="AlphaFoldDB" id="A0A9P7AVI6"/>
<feature type="region of interest" description="Disordered" evidence="20">
    <location>
        <begin position="82"/>
        <end position="101"/>
    </location>
</feature>
<gene>
    <name evidence="21" type="ORF">D0Z07_7294</name>
</gene>
<evidence type="ECO:0000256" key="13">
    <source>
        <dbReference type="ARBA" id="ARBA00023136"/>
    </source>
</evidence>
<dbReference type="OrthoDB" id="2020634at2759"/>
<evidence type="ECO:0000256" key="11">
    <source>
        <dbReference type="ARBA" id="ARBA00023034"/>
    </source>
</evidence>
<proteinExistence type="inferred from homology"/>
<comment type="caution">
    <text evidence="21">The sequence shown here is derived from an EMBL/GenBank/DDBJ whole genome shotgun (WGS) entry which is preliminary data.</text>
</comment>
<keyword evidence="13 19" id="KW-0472">Membrane</keyword>
<evidence type="ECO:0000256" key="7">
    <source>
        <dbReference type="ARBA" id="ARBA00022448"/>
    </source>
</evidence>
<comment type="subcellular location">
    <subcellularLocation>
        <location evidence="1">Cytoplasmic vesicle membrane</location>
        <topology evidence="1">Multi-pass membrane protein</topology>
    </subcellularLocation>
    <subcellularLocation>
        <location evidence="2">Endoplasmic reticulum membrane</location>
        <topology evidence="2">Multi-pass membrane protein</topology>
    </subcellularLocation>
    <subcellularLocation>
        <location evidence="4">Golgi apparatus membrane</location>
        <topology evidence="4">Multi-pass membrane protein</topology>
    </subcellularLocation>
    <subcellularLocation>
        <location evidence="3 19">Preautophagosomal structure membrane</location>
        <topology evidence="3 19">Multi-pass membrane protein</topology>
    </subcellularLocation>
</comment>
<dbReference type="GO" id="GO:0034497">
    <property type="term" value="P:protein localization to phagophore assembly site"/>
    <property type="evidence" value="ECO:0007669"/>
    <property type="project" value="TreeGrafter"/>
</dbReference>
<evidence type="ECO:0000313" key="22">
    <source>
        <dbReference type="Proteomes" id="UP000785200"/>
    </source>
</evidence>
<evidence type="ECO:0000256" key="4">
    <source>
        <dbReference type="ARBA" id="ARBA00004653"/>
    </source>
</evidence>
<comment type="function">
    <text evidence="19">Phospholipid scramblase involved in autophagy. Cycles between the preautophagosomal structure/phagophore assembly site (PAS) and the cytoplasmic vesicle pool and supplies membrane for the growing autophagosome. Lipid scramblase activity plays a key role in preautophagosomal structure/phagophore assembly by distributing the phospholipids that arrive through ATG2 from the cytoplasmic to the luminal leaflet of the bilayer, thereby driving autophagosomal membrane expansion.</text>
</comment>
<keyword evidence="7 19" id="KW-0813">Transport</keyword>
<dbReference type="GO" id="GO:0061709">
    <property type="term" value="P:reticulophagy"/>
    <property type="evidence" value="ECO:0007669"/>
    <property type="project" value="TreeGrafter"/>
</dbReference>
<evidence type="ECO:0000256" key="2">
    <source>
        <dbReference type="ARBA" id="ARBA00004477"/>
    </source>
</evidence>
<keyword evidence="12 19" id="KW-0445">Lipid transport</keyword>
<comment type="catalytic activity">
    <reaction evidence="18">
        <text>a 1,2-diacyl-sn-glycero-3-phosphocholine(in) = a 1,2-diacyl-sn-glycero-3-phosphocholine(out)</text>
        <dbReference type="Rhea" id="RHEA:38571"/>
        <dbReference type="ChEBI" id="CHEBI:57643"/>
    </reaction>
</comment>
<evidence type="ECO:0000256" key="3">
    <source>
        <dbReference type="ARBA" id="ARBA00004511"/>
    </source>
</evidence>
<evidence type="ECO:0000256" key="20">
    <source>
        <dbReference type="SAM" id="MobiDB-lite"/>
    </source>
</evidence>
<dbReference type="GO" id="GO:0000422">
    <property type="term" value="P:autophagy of mitochondrion"/>
    <property type="evidence" value="ECO:0007669"/>
    <property type="project" value="TreeGrafter"/>
</dbReference>
<organism evidence="21 22">
    <name type="scientific">Hyphodiscus hymeniophilus</name>
    <dbReference type="NCBI Taxonomy" id="353542"/>
    <lineage>
        <taxon>Eukaryota</taxon>
        <taxon>Fungi</taxon>
        <taxon>Dikarya</taxon>
        <taxon>Ascomycota</taxon>
        <taxon>Pezizomycotina</taxon>
        <taxon>Leotiomycetes</taxon>
        <taxon>Helotiales</taxon>
        <taxon>Hyphodiscaceae</taxon>
        <taxon>Hyphodiscus</taxon>
    </lineage>
</organism>
<evidence type="ECO:0000256" key="18">
    <source>
        <dbReference type="ARBA" id="ARBA00024631"/>
    </source>
</evidence>
<evidence type="ECO:0000256" key="19">
    <source>
        <dbReference type="RuleBase" id="RU364027"/>
    </source>
</evidence>
<keyword evidence="8 19" id="KW-0812">Transmembrane</keyword>
<evidence type="ECO:0000256" key="1">
    <source>
        <dbReference type="ARBA" id="ARBA00004439"/>
    </source>
</evidence>
<evidence type="ECO:0000256" key="5">
    <source>
        <dbReference type="ARBA" id="ARBA00006185"/>
    </source>
</evidence>
<feature type="transmembrane region" description="Helical" evidence="19">
    <location>
        <begin position="572"/>
        <end position="590"/>
    </location>
</feature>
<comment type="catalytic activity">
    <reaction evidence="16">
        <text>a 1,2-diacyl-sn-glycero-3-phosphoethanolamine(in) = a 1,2-diacyl-sn-glycero-3-phosphoethanolamine(out)</text>
        <dbReference type="Rhea" id="RHEA:38895"/>
        <dbReference type="ChEBI" id="CHEBI:64612"/>
    </reaction>
</comment>
<feature type="transmembrane region" description="Helical" evidence="19">
    <location>
        <begin position="227"/>
        <end position="253"/>
    </location>
</feature>
<feature type="transmembrane region" description="Helical" evidence="19">
    <location>
        <begin position="453"/>
        <end position="477"/>
    </location>
</feature>
<sequence>MMTSNLLSRLLPANTSGRSIYDDLRAHDEAAESDADIEERAGMAIDEENLGYHDDELGNAEAFNGEDSRITTESTAFLAGQQNERTPGAGVGTSRRNKAQRGWFAQSPRLLEEDGDDDVPASLLIEGNERLGLNSPSHVRARDTKTGKTQRAIPGPSNRETRAHWEAAQAQQRLHQDDEDGNFGPRQPEPTARLMPGSPRDKAMWMWINVVNLDNFMQQVYTYYTGSGIWCILLFRVLNLLTIIFVAVFVTFLSQCVDYSKIPKSTSLSQVVYPQCTKNISGMPNVAIWLFSLWVFGQIWLFVVDIPRLWRLHDFFLYLLEVPDSDIQTVSWQEVVARLMALRDQNPITVEKITPANRKYIGNQSKQRLDAHDIANRLMRRENYFIALFNKEILDLTLPFPLLQGRQLFSRTLYWNLNWCIMDFIFNPQNQVNQLVLKDSHRRQLSEGLRNRFLFAAFMNIIFAPLIVMYLLTVYFLKYFNEYQKNPASIGARQYTPLAEWKFREFNEVYHLYEKRANMSYPFASRYLDQFPKRKMGEFARFVGFVAGSLTAVLFLVTLWDHELFLSFEITPGRTAVFYIAIFGGLWGFMNGMTPDENMVFDPEYALRNVIDYTHYMPNHWQDRLHSDEVRKEFAELYQLKIMVFLNEALSILITPFILWFSLPKCSDQIIDFFREFTVHVDGVGYVCSFAVFDFKKGMGKTGLQAGANPDPREDYYSTKHGKMAASYYGFLDNYHLNPKTGVPGHIPLEFVNNSTHHQLSLGSCRQRSQRICKHREWVEVDDREVELQAPCHNPHHQPSTSGFGGRSVRRNSRSRYQAPQNIMEEPIEDEDEAGTRGAGPRDPYESAGGLEESHWETSPTRGVSKETSEEEGDGGPGGGVLGLLYQFQKAQTDGRPGVNI</sequence>
<dbReference type="PANTHER" id="PTHR13038:SF10">
    <property type="entry name" value="AUTOPHAGY-RELATED PROTEIN 9"/>
    <property type="match status" value="1"/>
</dbReference>
<comment type="catalytic activity">
    <reaction evidence="17">
        <text>a 1,2-diacyl-sn-glycero-3-phospho-(1D-myo-inositol-3-phosphate)(in) = a 1,2-diacyl-sn-glycero-3-phospho-(1D-myo-inositol-3-phosphate)(out)</text>
        <dbReference type="Rhea" id="RHEA:67920"/>
        <dbReference type="ChEBI" id="CHEBI:58088"/>
    </reaction>
</comment>
<reference evidence="21" key="1">
    <citation type="submission" date="2019-07" db="EMBL/GenBank/DDBJ databases">
        <title>Hyphodiscus hymeniophilus genome sequencing and assembly.</title>
        <authorList>
            <person name="Kramer G."/>
            <person name="Nodwell J."/>
        </authorList>
    </citation>
    <scope>NUCLEOTIDE SEQUENCE</scope>
    <source>
        <strain evidence="21">ATCC 34498</strain>
    </source>
</reference>
<evidence type="ECO:0000256" key="10">
    <source>
        <dbReference type="ARBA" id="ARBA00023006"/>
    </source>
</evidence>
<accession>A0A9P7AVI6</accession>
<evidence type="ECO:0000256" key="15">
    <source>
        <dbReference type="ARBA" id="ARBA00024479"/>
    </source>
</evidence>
<dbReference type="GO" id="GO:0034727">
    <property type="term" value="P:piecemeal microautophagy of the nucleus"/>
    <property type="evidence" value="ECO:0007669"/>
    <property type="project" value="TreeGrafter"/>
</dbReference>